<dbReference type="Pfam" id="PF13175">
    <property type="entry name" value="AAA_15"/>
    <property type="match status" value="1"/>
</dbReference>
<dbReference type="InterPro" id="IPR051396">
    <property type="entry name" value="Bact_Antivir_Def_Nuclease"/>
</dbReference>
<dbReference type="SUPFAM" id="SSF52540">
    <property type="entry name" value="P-loop containing nucleoside triphosphate hydrolases"/>
    <property type="match status" value="1"/>
</dbReference>
<protein>
    <submittedName>
        <fullName evidence="3">AAA family ATPase</fullName>
    </submittedName>
</protein>
<accession>A0AAU7CQN2</accession>
<dbReference type="InterPro" id="IPR027417">
    <property type="entry name" value="P-loop_NTPase"/>
</dbReference>
<dbReference type="InterPro" id="IPR041685">
    <property type="entry name" value="AAA_GajA/Old/RecF-like"/>
</dbReference>
<sequence>MKISEVRIQNLRGYKDQTITFNDYNCLVGPNGAGKSTILCALCIFFRDTEHSATSLHCLDAEDFYCMDTSNPIKITVTFTDLNADAAKDFKEYYRQGKLIVTAIASYNVEAKSADVKQAGMRLVMRDFRSYFAADSDGKPVTELKGKYEAIRLKYPELPAPGTKAVMAGALRKYEEEHPAQCELVPSSDQFYGFSNGSNRLAKYLQWVYVPAVKDASKEQTEAKATSLGKLLARTVRSKMKFDDQIGQMRLDMMSKYNQLLEDNQSSLQDLSETLNERLREWAHPDARMGLRWHASPEKAIKVDEPLAQIVAGEGNFDGELSRFGHGLQRCYLLALLKELAGIDDPQGPRLILGCEEPELHQHPPQARHLADVLFRLSEGNSQVIVSTHSPLFITGERFPDVRLVRKDAKGTGSAVSNVTMERFAETVAEAKDEPPVKPETATLRMHQALLPALNELFFTKVVVLVEGLEDIAYLTTYFALLDKWTEFRRLGCHMVSADRKSNILNPLAITKCLGIPTFVVFDSDAHTPDNKNGNRIKHEKDNAAILRLRGYRAQVAMPTDTFWARDTVMWNSEIGRVVREEIGDGHLEILTRARTHFGNDGGVEKSALFIAHFLQDAWHLQMRSASLTKLCESILEFSRDPFPESMGR</sequence>
<dbReference type="PANTHER" id="PTHR43581:SF4">
    <property type="entry name" value="ATP_GTP PHOSPHATASE"/>
    <property type="match status" value="1"/>
</dbReference>
<dbReference type="RefSeq" id="WP_406700157.1">
    <property type="nucleotide sequence ID" value="NZ_CP155447.1"/>
</dbReference>
<feature type="domain" description="OLD protein-like TOPRIM" evidence="2">
    <location>
        <begin position="458"/>
        <end position="525"/>
    </location>
</feature>
<proteinExistence type="predicted"/>
<evidence type="ECO:0000259" key="1">
    <source>
        <dbReference type="Pfam" id="PF13175"/>
    </source>
</evidence>
<dbReference type="PANTHER" id="PTHR43581">
    <property type="entry name" value="ATP/GTP PHOSPHATASE"/>
    <property type="match status" value="1"/>
</dbReference>
<dbReference type="Gene3D" id="3.40.50.300">
    <property type="entry name" value="P-loop containing nucleotide triphosphate hydrolases"/>
    <property type="match status" value="1"/>
</dbReference>
<dbReference type="AlphaFoldDB" id="A0AAU7CQN2"/>
<dbReference type="InterPro" id="IPR034139">
    <property type="entry name" value="TOPRIM_OLD"/>
</dbReference>
<feature type="domain" description="Endonuclease GajA/Old nuclease/RecF-like AAA" evidence="1">
    <location>
        <begin position="1"/>
        <end position="394"/>
    </location>
</feature>
<organism evidence="3">
    <name type="scientific">Singulisphaera sp. Ch08</name>
    <dbReference type="NCBI Taxonomy" id="3120278"/>
    <lineage>
        <taxon>Bacteria</taxon>
        <taxon>Pseudomonadati</taxon>
        <taxon>Planctomycetota</taxon>
        <taxon>Planctomycetia</taxon>
        <taxon>Isosphaerales</taxon>
        <taxon>Isosphaeraceae</taxon>
        <taxon>Singulisphaera</taxon>
    </lineage>
</organism>
<evidence type="ECO:0000259" key="2">
    <source>
        <dbReference type="Pfam" id="PF20469"/>
    </source>
</evidence>
<dbReference type="EMBL" id="CP155447">
    <property type="protein sequence ID" value="XBH07318.1"/>
    <property type="molecule type" value="Genomic_DNA"/>
</dbReference>
<reference evidence="3" key="1">
    <citation type="submission" date="2024-05" db="EMBL/GenBank/DDBJ databases">
        <title>Planctomycetes of the genus Singulisphaera possess chitinolytic capabilities.</title>
        <authorList>
            <person name="Ivanova A."/>
        </authorList>
    </citation>
    <scope>NUCLEOTIDE SEQUENCE</scope>
    <source>
        <strain evidence="3">Ch08T</strain>
    </source>
</reference>
<name>A0AAU7CQN2_9BACT</name>
<gene>
    <name evidence="3" type="ORF">V5E97_15125</name>
</gene>
<evidence type="ECO:0000313" key="3">
    <source>
        <dbReference type="EMBL" id="XBH07318.1"/>
    </source>
</evidence>
<dbReference type="Pfam" id="PF20469">
    <property type="entry name" value="OLD-like_TOPRIM"/>
    <property type="match status" value="1"/>
</dbReference>